<gene>
    <name evidence="2" type="ORF">HJG60_017319</name>
</gene>
<feature type="region of interest" description="Disordered" evidence="1">
    <location>
        <begin position="63"/>
        <end position="109"/>
    </location>
</feature>
<evidence type="ECO:0000256" key="1">
    <source>
        <dbReference type="SAM" id="MobiDB-lite"/>
    </source>
</evidence>
<evidence type="ECO:0000313" key="2">
    <source>
        <dbReference type="EMBL" id="KAF6075895.1"/>
    </source>
</evidence>
<comment type="caution">
    <text evidence="2">The sequence shown here is derived from an EMBL/GenBank/DDBJ whole genome shotgun (WGS) entry which is preliminary data.</text>
</comment>
<protein>
    <submittedName>
        <fullName evidence="2">SLAM family member 9</fullName>
    </submittedName>
</protein>
<dbReference type="AlphaFoldDB" id="A0A834DAB8"/>
<accession>A0A834DAB8</accession>
<feature type="compositionally biased region" description="Polar residues" evidence="1">
    <location>
        <begin position="82"/>
        <end position="92"/>
    </location>
</feature>
<organism evidence="2 3">
    <name type="scientific">Phyllostomus discolor</name>
    <name type="common">pale spear-nosed bat</name>
    <dbReference type="NCBI Taxonomy" id="89673"/>
    <lineage>
        <taxon>Eukaryota</taxon>
        <taxon>Metazoa</taxon>
        <taxon>Chordata</taxon>
        <taxon>Craniata</taxon>
        <taxon>Vertebrata</taxon>
        <taxon>Euteleostomi</taxon>
        <taxon>Mammalia</taxon>
        <taxon>Eutheria</taxon>
        <taxon>Laurasiatheria</taxon>
        <taxon>Chiroptera</taxon>
        <taxon>Yangochiroptera</taxon>
        <taxon>Phyllostomidae</taxon>
        <taxon>Phyllostominae</taxon>
        <taxon>Phyllostomus</taxon>
    </lineage>
</organism>
<proteinExistence type="predicted"/>
<dbReference type="EMBL" id="JABVXQ010000015">
    <property type="protein sequence ID" value="KAF6075895.1"/>
    <property type="molecule type" value="Genomic_DNA"/>
</dbReference>
<sequence>MAMAQVQAKGDFGDGVDPKEMVAVFQESISLPLEMPFDEEVENIIWSSHIRLATVVPGKETFSYHHGDQPSIPGLSKLPESQLLSTHQQSESGGLGALPSSSQPEDIPSLHHVALQYTYIP</sequence>
<name>A0A834DAB8_9CHIR</name>
<reference evidence="2 3" key="1">
    <citation type="journal article" date="2020" name="Nature">
        <title>Six reference-quality genomes reveal evolution of bat adaptations.</title>
        <authorList>
            <person name="Jebb D."/>
            <person name="Huang Z."/>
            <person name="Pippel M."/>
            <person name="Hughes G.M."/>
            <person name="Lavrichenko K."/>
            <person name="Devanna P."/>
            <person name="Winkler S."/>
            <person name="Jermiin L.S."/>
            <person name="Skirmuntt E.C."/>
            <person name="Katzourakis A."/>
            <person name="Burkitt-Gray L."/>
            <person name="Ray D.A."/>
            <person name="Sullivan K.A.M."/>
            <person name="Roscito J.G."/>
            <person name="Kirilenko B.M."/>
            <person name="Davalos L.M."/>
            <person name="Corthals A.P."/>
            <person name="Power M.L."/>
            <person name="Jones G."/>
            <person name="Ransome R.D."/>
            <person name="Dechmann D.K.N."/>
            <person name="Locatelli A.G."/>
            <person name="Puechmaille S.J."/>
            <person name="Fedrigo O."/>
            <person name="Jarvis E.D."/>
            <person name="Hiller M."/>
            <person name="Vernes S.C."/>
            <person name="Myers E.W."/>
            <person name="Teeling E.C."/>
        </authorList>
    </citation>
    <scope>NUCLEOTIDE SEQUENCE [LARGE SCALE GENOMIC DNA]</scope>
    <source>
        <strain evidence="2">Bat1K_MPI-CBG_1</strain>
    </source>
</reference>
<evidence type="ECO:0000313" key="3">
    <source>
        <dbReference type="Proteomes" id="UP000664940"/>
    </source>
</evidence>
<dbReference type="Proteomes" id="UP000664940">
    <property type="component" value="Unassembled WGS sequence"/>
</dbReference>